<dbReference type="Proteomes" id="UP000659698">
    <property type="component" value="Unassembled WGS sequence"/>
</dbReference>
<evidence type="ECO:0000313" key="2">
    <source>
        <dbReference type="Proteomes" id="UP000659698"/>
    </source>
</evidence>
<proteinExistence type="predicted"/>
<comment type="caution">
    <text evidence="1">The sequence shown here is derived from an EMBL/GenBank/DDBJ whole genome shotgun (WGS) entry which is preliminary data.</text>
</comment>
<evidence type="ECO:0000313" key="1">
    <source>
        <dbReference type="EMBL" id="MBC3540427.1"/>
    </source>
</evidence>
<dbReference type="RefSeq" id="WP_186638148.1">
    <property type="nucleotide sequence ID" value="NZ_JACOAF010000030.1"/>
</dbReference>
<gene>
    <name evidence="1" type="ORF">H7U12_12110</name>
</gene>
<accession>A0ABR6VU82</accession>
<reference evidence="1 2" key="1">
    <citation type="journal article" date="2019" name="Int. J. Syst. Evol. Microbiol.">
        <title>Rufibacter sediminis sp. nov., isolated from freshwater lake sediment.</title>
        <authorList>
            <person name="Qu J.H."/>
            <person name="Zhang L.J."/>
            <person name="Fu Y.H."/>
            <person name="Li H.F."/>
        </authorList>
    </citation>
    <scope>NUCLEOTIDE SEQUENCE [LARGE SCALE GENOMIC DNA]</scope>
    <source>
        <strain evidence="1 2">H-1</strain>
    </source>
</reference>
<name>A0ABR6VU82_9BACT</name>
<dbReference type="EMBL" id="JACOAF010000030">
    <property type="protein sequence ID" value="MBC3540427.1"/>
    <property type="molecule type" value="Genomic_DNA"/>
</dbReference>
<organism evidence="1 2">
    <name type="scientific">Rufibacter sediminis</name>
    <dbReference type="NCBI Taxonomy" id="2762756"/>
    <lineage>
        <taxon>Bacteria</taxon>
        <taxon>Pseudomonadati</taxon>
        <taxon>Bacteroidota</taxon>
        <taxon>Cytophagia</taxon>
        <taxon>Cytophagales</taxon>
        <taxon>Hymenobacteraceae</taxon>
        <taxon>Rufibacter</taxon>
    </lineage>
</organism>
<keyword evidence="2" id="KW-1185">Reference proteome</keyword>
<sequence>METTATATLEKDYIKLLQCNQVLNERGIEFSLRGISALQAIGKVDTIRDENGTWWISKREMLIRIRESGNHKLPPIEEGWISLEGYVYHLSEAGIKVEEGKVCTQIFFTESIQGKRDDYGRTLIKAEELQKRIEKGVQNFF</sequence>
<protein>
    <submittedName>
        <fullName evidence="1">Uncharacterized protein</fullName>
    </submittedName>
</protein>